<evidence type="ECO:0000256" key="9">
    <source>
        <dbReference type="ARBA" id="ARBA00023027"/>
    </source>
</evidence>
<dbReference type="Gene3D" id="3.40.50.620">
    <property type="entry name" value="HUPs"/>
    <property type="match status" value="1"/>
</dbReference>
<evidence type="ECO:0000256" key="1">
    <source>
        <dbReference type="ARBA" id="ARBA00002324"/>
    </source>
</evidence>
<evidence type="ECO:0000313" key="14">
    <source>
        <dbReference type="Proteomes" id="UP000323708"/>
    </source>
</evidence>
<dbReference type="NCBIfam" id="TIGR00482">
    <property type="entry name" value="nicotinate (nicotinamide) nucleotide adenylyltransferase"/>
    <property type="match status" value="1"/>
</dbReference>
<proteinExistence type="inferred from homology"/>
<dbReference type="RefSeq" id="WP_149612991.1">
    <property type="nucleotide sequence ID" value="NZ_VTUX01000010.1"/>
</dbReference>
<dbReference type="GO" id="GO:0004515">
    <property type="term" value="F:nicotinate-nucleotide adenylyltransferase activity"/>
    <property type="evidence" value="ECO:0007669"/>
    <property type="project" value="UniProtKB-UniRule"/>
</dbReference>
<comment type="catalytic activity">
    <reaction evidence="10 11">
        <text>nicotinate beta-D-ribonucleotide + ATP + H(+) = deamido-NAD(+) + diphosphate</text>
        <dbReference type="Rhea" id="RHEA:22860"/>
        <dbReference type="ChEBI" id="CHEBI:15378"/>
        <dbReference type="ChEBI" id="CHEBI:30616"/>
        <dbReference type="ChEBI" id="CHEBI:33019"/>
        <dbReference type="ChEBI" id="CHEBI:57502"/>
        <dbReference type="ChEBI" id="CHEBI:58437"/>
        <dbReference type="EC" id="2.7.7.18"/>
    </reaction>
</comment>
<keyword evidence="8 11" id="KW-0067">ATP-binding</keyword>
<dbReference type="SUPFAM" id="SSF52374">
    <property type="entry name" value="Nucleotidylyl transferase"/>
    <property type="match status" value="1"/>
</dbReference>
<dbReference type="GO" id="GO:0005524">
    <property type="term" value="F:ATP binding"/>
    <property type="evidence" value="ECO:0007669"/>
    <property type="project" value="UniProtKB-KW"/>
</dbReference>
<evidence type="ECO:0000256" key="2">
    <source>
        <dbReference type="ARBA" id="ARBA00005019"/>
    </source>
</evidence>
<dbReference type="InterPro" id="IPR005248">
    <property type="entry name" value="NadD/NMNAT"/>
</dbReference>
<keyword evidence="14" id="KW-1185">Reference proteome</keyword>
<dbReference type="HAMAP" id="MF_00244">
    <property type="entry name" value="NaMN_adenylyltr"/>
    <property type="match status" value="1"/>
</dbReference>
<evidence type="ECO:0000256" key="3">
    <source>
        <dbReference type="ARBA" id="ARBA00009014"/>
    </source>
</evidence>
<name>A0A5B0WN99_9GAMM</name>
<comment type="pathway">
    <text evidence="2 11">Cofactor biosynthesis; NAD(+) biosynthesis; deamido-NAD(+) from nicotinate D-ribonucleotide: step 1/1.</text>
</comment>
<keyword evidence="7 11" id="KW-0547">Nucleotide-binding</keyword>
<dbReference type="EC" id="2.7.7.18" evidence="11"/>
<evidence type="ECO:0000256" key="6">
    <source>
        <dbReference type="ARBA" id="ARBA00022695"/>
    </source>
</evidence>
<evidence type="ECO:0000313" key="13">
    <source>
        <dbReference type="EMBL" id="KAA1188530.1"/>
    </source>
</evidence>
<gene>
    <name evidence="11 13" type="primary">nadD</name>
    <name evidence="13" type="ORF">F0M18_18760</name>
</gene>
<dbReference type="UniPathway" id="UPA00253">
    <property type="reaction ID" value="UER00332"/>
</dbReference>
<keyword evidence="5 11" id="KW-0808">Transferase</keyword>
<dbReference type="PANTHER" id="PTHR39321">
    <property type="entry name" value="NICOTINATE-NUCLEOTIDE ADENYLYLTRANSFERASE-RELATED"/>
    <property type="match status" value="1"/>
</dbReference>
<keyword evidence="4 11" id="KW-0662">Pyridine nucleotide biosynthesis</keyword>
<evidence type="ECO:0000256" key="5">
    <source>
        <dbReference type="ARBA" id="ARBA00022679"/>
    </source>
</evidence>
<evidence type="ECO:0000256" key="7">
    <source>
        <dbReference type="ARBA" id="ARBA00022741"/>
    </source>
</evidence>
<evidence type="ECO:0000256" key="4">
    <source>
        <dbReference type="ARBA" id="ARBA00022642"/>
    </source>
</evidence>
<evidence type="ECO:0000256" key="11">
    <source>
        <dbReference type="HAMAP-Rule" id="MF_00244"/>
    </source>
</evidence>
<dbReference type="InterPro" id="IPR004821">
    <property type="entry name" value="Cyt_trans-like"/>
</dbReference>
<dbReference type="InterPro" id="IPR014729">
    <property type="entry name" value="Rossmann-like_a/b/a_fold"/>
</dbReference>
<comment type="similarity">
    <text evidence="3 11">Belongs to the NadD family.</text>
</comment>
<dbReference type="NCBIfam" id="NF000840">
    <property type="entry name" value="PRK00071.1-3"/>
    <property type="match status" value="1"/>
</dbReference>
<keyword evidence="6 11" id="KW-0548">Nucleotidyltransferase</keyword>
<dbReference type="GO" id="GO:0009435">
    <property type="term" value="P:NAD+ biosynthetic process"/>
    <property type="evidence" value="ECO:0007669"/>
    <property type="project" value="UniProtKB-UniRule"/>
</dbReference>
<comment type="function">
    <text evidence="1 11">Catalyzes the reversible adenylation of nicotinate mononucleotide (NaMN) to nicotinic acid adenine dinucleotide (NaAD).</text>
</comment>
<comment type="caution">
    <text evidence="13">The sequence shown here is derived from an EMBL/GenBank/DDBJ whole genome shotgun (WGS) entry which is preliminary data.</text>
</comment>
<evidence type="ECO:0000256" key="10">
    <source>
        <dbReference type="ARBA" id="ARBA00048721"/>
    </source>
</evidence>
<sequence length="215" mass="24374">MSDQFAPVGVLGGTFNPVHYGHLRSALELVECLQLDHLRLMPCAIPPHRAAPDCPAHDRAAMVELAVADEPGLHCDDRELHRSGPSYTIDSLEALRAELGDRHSLCLVMGCDAVRKIDTWHRWEELLSVAHIVLLARPGWQLPDAGLVADWLAENRRSDRSWIRRQRHGTILVEELRPLAISATEIRHLLQAGRSARYLLPDRVLDYIEQQQLYR</sequence>
<dbReference type="PANTHER" id="PTHR39321:SF3">
    <property type="entry name" value="PHOSPHOPANTETHEINE ADENYLYLTRANSFERASE"/>
    <property type="match status" value="1"/>
</dbReference>
<dbReference type="Proteomes" id="UP000323708">
    <property type="component" value="Unassembled WGS sequence"/>
</dbReference>
<keyword evidence="9 11" id="KW-0520">NAD</keyword>
<evidence type="ECO:0000259" key="12">
    <source>
        <dbReference type="Pfam" id="PF01467"/>
    </source>
</evidence>
<dbReference type="Pfam" id="PF01467">
    <property type="entry name" value="CTP_transf_like"/>
    <property type="match status" value="1"/>
</dbReference>
<evidence type="ECO:0000256" key="8">
    <source>
        <dbReference type="ARBA" id="ARBA00022840"/>
    </source>
</evidence>
<dbReference type="EMBL" id="VTUX01000010">
    <property type="protein sequence ID" value="KAA1188530.1"/>
    <property type="molecule type" value="Genomic_DNA"/>
</dbReference>
<dbReference type="CDD" id="cd02165">
    <property type="entry name" value="NMNAT"/>
    <property type="match status" value="1"/>
</dbReference>
<accession>A0A5B0WN99</accession>
<protein>
    <recommendedName>
        <fullName evidence="11">Probable nicotinate-nucleotide adenylyltransferase</fullName>
        <ecNumber evidence="11">2.7.7.18</ecNumber>
    </recommendedName>
    <alternativeName>
        <fullName evidence="11">Deamido-NAD(+) diphosphorylase</fullName>
    </alternativeName>
    <alternativeName>
        <fullName evidence="11">Deamido-NAD(+) pyrophosphorylase</fullName>
    </alternativeName>
    <alternativeName>
        <fullName evidence="11">Nicotinate mononucleotide adenylyltransferase</fullName>
        <shortName evidence="11">NaMN adenylyltransferase</shortName>
    </alternativeName>
</protein>
<dbReference type="NCBIfam" id="NF000839">
    <property type="entry name" value="PRK00071.1-1"/>
    <property type="match status" value="1"/>
</dbReference>
<reference evidence="13 14" key="1">
    <citation type="submission" date="2019-09" db="EMBL/GenBank/DDBJ databases">
        <authorList>
            <person name="Chen X.-Y."/>
        </authorList>
    </citation>
    <scope>NUCLEOTIDE SEQUENCE [LARGE SCALE GENOMIC DNA]</scope>
    <source>
        <strain evidence="13 14">NY5</strain>
    </source>
</reference>
<dbReference type="AlphaFoldDB" id="A0A5B0WN99"/>
<organism evidence="13 14">
    <name type="scientific">Pseudohalioglobus sediminis</name>
    <dbReference type="NCBI Taxonomy" id="2606449"/>
    <lineage>
        <taxon>Bacteria</taxon>
        <taxon>Pseudomonadati</taxon>
        <taxon>Pseudomonadota</taxon>
        <taxon>Gammaproteobacteria</taxon>
        <taxon>Cellvibrionales</taxon>
        <taxon>Halieaceae</taxon>
        <taxon>Pseudohalioglobus</taxon>
    </lineage>
</organism>
<feature type="domain" description="Cytidyltransferase-like" evidence="12">
    <location>
        <begin position="10"/>
        <end position="188"/>
    </location>
</feature>